<dbReference type="SMART" id="SM00456">
    <property type="entry name" value="WW"/>
    <property type="match status" value="1"/>
</dbReference>
<dbReference type="InterPro" id="IPR000719">
    <property type="entry name" value="Prot_kinase_dom"/>
</dbReference>
<protein>
    <recommendedName>
        <fullName evidence="9">Serine/threonine protein kinase</fullName>
    </recommendedName>
</protein>
<comment type="caution">
    <text evidence="7">The sequence shown here is derived from an EMBL/GenBank/DDBJ whole genome shotgun (WGS) entry which is preliminary data.</text>
</comment>
<dbReference type="Gene3D" id="2.20.70.10">
    <property type="match status" value="1"/>
</dbReference>
<feature type="repeat" description="ANK" evidence="3">
    <location>
        <begin position="1148"/>
        <end position="1180"/>
    </location>
</feature>
<evidence type="ECO:0000256" key="2">
    <source>
        <dbReference type="ARBA" id="ARBA00023043"/>
    </source>
</evidence>
<accession>A0A8H6J5X7</accession>
<keyword evidence="1" id="KW-0677">Repeat</keyword>
<dbReference type="InterPro" id="IPR002110">
    <property type="entry name" value="Ankyrin_rpt"/>
</dbReference>
<evidence type="ECO:0000313" key="8">
    <source>
        <dbReference type="Proteomes" id="UP000639643"/>
    </source>
</evidence>
<dbReference type="GO" id="GO:0004672">
    <property type="term" value="F:protein kinase activity"/>
    <property type="evidence" value="ECO:0007669"/>
    <property type="project" value="InterPro"/>
</dbReference>
<feature type="domain" description="WW" evidence="6">
    <location>
        <begin position="1395"/>
        <end position="1428"/>
    </location>
</feature>
<reference evidence="7" key="1">
    <citation type="journal article" date="2020" name="Phytopathology">
        <title>Genome Sequence Resources of Colletotrichum truncatum, C. plurivorum, C. musicola, and C. sojae: Four Species Pathogenic to Soybean (Glycine max).</title>
        <authorList>
            <person name="Rogerio F."/>
            <person name="Boufleur T.R."/>
            <person name="Ciampi-Guillardi M."/>
            <person name="Sukno S.A."/>
            <person name="Thon M.R."/>
            <person name="Massola Junior N.S."/>
            <person name="Baroncelli R."/>
        </authorList>
    </citation>
    <scope>NUCLEOTIDE SEQUENCE</scope>
    <source>
        <strain evidence="7">LFN0074</strain>
    </source>
</reference>
<dbReference type="SUPFAM" id="SSF56112">
    <property type="entry name" value="Protein kinase-like (PK-like)"/>
    <property type="match status" value="1"/>
</dbReference>
<dbReference type="InterPro" id="IPR011009">
    <property type="entry name" value="Kinase-like_dom_sf"/>
</dbReference>
<dbReference type="PROSITE" id="PS00108">
    <property type="entry name" value="PROTEIN_KINASE_ST"/>
    <property type="match status" value="1"/>
</dbReference>
<dbReference type="Pfam" id="PF00397">
    <property type="entry name" value="WW"/>
    <property type="match status" value="1"/>
</dbReference>
<keyword evidence="8" id="KW-1185">Reference proteome</keyword>
<evidence type="ECO:0000313" key="7">
    <source>
        <dbReference type="EMBL" id="KAF6806756.1"/>
    </source>
</evidence>
<keyword evidence="2 3" id="KW-0040">ANK repeat</keyword>
<dbReference type="SUPFAM" id="SSF48403">
    <property type="entry name" value="Ankyrin repeat"/>
    <property type="match status" value="2"/>
</dbReference>
<dbReference type="PROSITE" id="PS50088">
    <property type="entry name" value="ANK_REPEAT"/>
    <property type="match status" value="1"/>
</dbReference>
<feature type="domain" description="Protein kinase" evidence="5">
    <location>
        <begin position="83"/>
        <end position="399"/>
    </location>
</feature>
<dbReference type="SMART" id="SM00248">
    <property type="entry name" value="ANK"/>
    <property type="match status" value="7"/>
</dbReference>
<evidence type="ECO:0000259" key="6">
    <source>
        <dbReference type="PROSITE" id="PS50020"/>
    </source>
</evidence>
<name>A0A8H6J5X7_9PEZI</name>
<dbReference type="PANTHER" id="PTHR24198">
    <property type="entry name" value="ANKYRIN REPEAT AND PROTEIN KINASE DOMAIN-CONTAINING PROTEIN"/>
    <property type="match status" value="1"/>
</dbReference>
<feature type="region of interest" description="Disordered" evidence="4">
    <location>
        <begin position="846"/>
        <end position="880"/>
    </location>
</feature>
<dbReference type="SMART" id="SM00220">
    <property type="entry name" value="S_TKc"/>
    <property type="match status" value="1"/>
</dbReference>
<evidence type="ECO:0000256" key="1">
    <source>
        <dbReference type="ARBA" id="ARBA00022737"/>
    </source>
</evidence>
<proteinExistence type="predicted"/>
<dbReference type="EMBL" id="WIGM01001008">
    <property type="protein sequence ID" value="KAF6806756.1"/>
    <property type="molecule type" value="Genomic_DNA"/>
</dbReference>
<dbReference type="PANTHER" id="PTHR24198:SF165">
    <property type="entry name" value="ANKYRIN REPEAT-CONTAINING PROTEIN-RELATED"/>
    <property type="match status" value="1"/>
</dbReference>
<dbReference type="InterPro" id="IPR008271">
    <property type="entry name" value="Ser/Thr_kinase_AS"/>
</dbReference>
<feature type="region of interest" description="Disordered" evidence="4">
    <location>
        <begin position="14"/>
        <end position="33"/>
    </location>
</feature>
<dbReference type="InterPro" id="IPR036020">
    <property type="entry name" value="WW_dom_sf"/>
</dbReference>
<dbReference type="Proteomes" id="UP000639643">
    <property type="component" value="Unassembled WGS sequence"/>
</dbReference>
<dbReference type="PROSITE" id="PS50297">
    <property type="entry name" value="ANK_REP_REGION"/>
    <property type="match status" value="1"/>
</dbReference>
<evidence type="ECO:0000259" key="5">
    <source>
        <dbReference type="PROSITE" id="PS50011"/>
    </source>
</evidence>
<dbReference type="SUPFAM" id="SSF51045">
    <property type="entry name" value="WW domain"/>
    <property type="match status" value="1"/>
</dbReference>
<evidence type="ECO:0008006" key="9">
    <source>
        <dbReference type="Google" id="ProtNLM"/>
    </source>
</evidence>
<dbReference type="Pfam" id="PF00069">
    <property type="entry name" value="Pkinase"/>
    <property type="match status" value="1"/>
</dbReference>
<dbReference type="Pfam" id="PF12796">
    <property type="entry name" value="Ank_2"/>
    <property type="match status" value="1"/>
</dbReference>
<dbReference type="PROSITE" id="PS50011">
    <property type="entry name" value="PROTEIN_KINASE_DOM"/>
    <property type="match status" value="1"/>
</dbReference>
<dbReference type="PROSITE" id="PS50020">
    <property type="entry name" value="WW_DOMAIN_2"/>
    <property type="match status" value="1"/>
</dbReference>
<dbReference type="OrthoDB" id="4062651at2759"/>
<dbReference type="Gene3D" id="1.10.510.10">
    <property type="entry name" value="Transferase(Phosphotransferase) domain 1"/>
    <property type="match status" value="1"/>
</dbReference>
<dbReference type="InterPro" id="IPR036770">
    <property type="entry name" value="Ankyrin_rpt-contain_sf"/>
</dbReference>
<evidence type="ECO:0000256" key="4">
    <source>
        <dbReference type="SAM" id="MobiDB-lite"/>
    </source>
</evidence>
<feature type="region of interest" description="Disordered" evidence="4">
    <location>
        <begin position="608"/>
        <end position="660"/>
    </location>
</feature>
<dbReference type="SMART" id="SM00671">
    <property type="entry name" value="SEL1"/>
    <property type="match status" value="1"/>
</dbReference>
<evidence type="ECO:0000256" key="3">
    <source>
        <dbReference type="PROSITE-ProRule" id="PRU00023"/>
    </source>
</evidence>
<dbReference type="InterPro" id="IPR006597">
    <property type="entry name" value="Sel1-like"/>
</dbReference>
<organism evidence="7 8">
    <name type="scientific">Colletotrichum musicola</name>
    <dbReference type="NCBI Taxonomy" id="2175873"/>
    <lineage>
        <taxon>Eukaryota</taxon>
        <taxon>Fungi</taxon>
        <taxon>Dikarya</taxon>
        <taxon>Ascomycota</taxon>
        <taxon>Pezizomycotina</taxon>
        <taxon>Sordariomycetes</taxon>
        <taxon>Hypocreomycetidae</taxon>
        <taxon>Glomerellales</taxon>
        <taxon>Glomerellaceae</taxon>
        <taxon>Colletotrichum</taxon>
        <taxon>Colletotrichum orchidearum species complex</taxon>
    </lineage>
</organism>
<dbReference type="GO" id="GO:0005524">
    <property type="term" value="F:ATP binding"/>
    <property type="evidence" value="ECO:0007669"/>
    <property type="project" value="InterPro"/>
</dbReference>
<sequence>MADSSSFYMSSFLGGPSSASQQELSERSVAPANDLPEPAAQVLSIDTEPTEFSIFELTTRFDIPVSDLKTLQGVLTTDKNAAPRVSYGLGSGVSCSVFLHETMLDIDGEHRQTKIALKKYRQMPDDKESSKRLHRLLWQELKVFCHPYLRSHENICKLHLILWEDTSTIPVLGLEFALYGTLDDCLLDLRSFHSASRKSHLSLDIALGLEAIHVCGLVHGDIKPSNIIIQQHQSRTVVAKLSDFNGVGPSIEYGKTYTFGTPEWQAPEVLTQQRNIDWQLADVYSFAMVIATMWSRRGLIPKGGSFLDGILGLCEKLSYPSDIQRLRVNLMKFFSDSDNGSVDKDSVLKVASAMIEPPPGTVEDDYTVAALVVECGLRRHPAHRQCMANILAIAFDEFCQENGRTLPIARSTERNVEVESASRYFLYDGVEGQIAHSKAYSERTKPFQRMMFQKLLELGNCPPSYDDMFSMLAVEIGFEGTDKDLLETVSGHIKSLQFKNIGRKAEHFAQVATQLGMSYLQGLGTPVDELAGLEWLSKAATVGDMMISFCFGPVEESTGLYLNKRLPRKSWSTTGTIYGQMASAAYLKDLDPALHPLALRARQMRKWGPPKEHTMPEPSPGSPDQDKTSSLEQPGFPKEAEHRNEKPSSFLEQSPESPKQESKDIMGYAFCLCASAGTFQSVKYLYNLWGHSIINATSWYHTSPIFCATEANQPEIAWYLLEKGANVTLITVEGCAITHCLSFMDDEDAAQLAPLYVDRGAKLDLTATEKPKYLSDILQLGSGLPIQWAALKRKPLLLSALLQCHARKDRKVNFRSYCMLLGILAHRNEFEMLKLAVEAMERSVESIEFTQEPPPEHQDPDVSADSTLGHGSNPRREWTTSSSLYVQNSIRQGLYTDPTGPHLHTDAATSQEVDALAIAITSNDCEALQLFIDELMNRGDDVAALLADTERFGGYTALQQSIYHDARDVFMFLLANYPLLNFVEGLYRRTALHAAATQPWPGYVNELLKRGASLYDRSDDGSTPFVMAVMHNPSLEIADILADHWENMERVLSDDRHEEYHTAFGKVLNGLLTYRMGFGIERLKYLFENERFDKPSIFSWPSKNVTVFRALMLQHTSPTDAAQLALEDIVLKLLVVNFADSVDFVDFSGRSPLHYAVLYGHRSAVEILIAHKADVNLQTKLPNLEFWRSPNSGQNDNEEQTFNPNKMSGYTPLDLAVRCQDRGPHQRILQGGEREVAQWEKNMSNIISLLLANGADGSYQDMRTGILCMIAQVVKGLSVIRPSTKTKLESRTAEWPQRIPEDARGDDDDMVEVAIPPEGTMSVKRADAVEVIRFEGLRERVRRVDLHAMMSLLGAREKSVLTGSFWEEYPPASNEAIQSVRDKFASWRELATVGLALPEDWDVRKAPDGRLYYVDHENRTTSWTSPLVARSGTNDRE</sequence>
<gene>
    <name evidence="7" type="ORF">CMUS01_14291</name>
</gene>
<dbReference type="InterPro" id="IPR001202">
    <property type="entry name" value="WW_dom"/>
</dbReference>
<dbReference type="Gene3D" id="1.25.40.20">
    <property type="entry name" value="Ankyrin repeat-containing domain"/>
    <property type="match status" value="3"/>
</dbReference>
<dbReference type="CDD" id="cd00201">
    <property type="entry name" value="WW"/>
    <property type="match status" value="1"/>
</dbReference>